<accession>A0A1C3NWL7</accession>
<dbReference type="Proteomes" id="UP000199013">
    <property type="component" value="Unassembled WGS sequence"/>
</dbReference>
<gene>
    <name evidence="1" type="ORF">FDG2_1884</name>
</gene>
<dbReference type="AlphaFoldDB" id="A0A1C3NWL7"/>
<sequence length="132" mass="14533">MTSIDRARRRLRVAADIVDRLTGTDIDLTITVRSGHHETIPMIDIRVTGNGAQSRSRAADERRLTGIDAFAREFGLTLIATEATDGEGGLWVQAEFTHERVGVEVYTLLRDPAVMAEAHDRYTPSTGTGPDR</sequence>
<dbReference type="EMBL" id="FLUV01000791">
    <property type="protein sequence ID" value="SBW21069.1"/>
    <property type="molecule type" value="Genomic_DNA"/>
</dbReference>
<evidence type="ECO:0000313" key="2">
    <source>
        <dbReference type="Proteomes" id="UP000199013"/>
    </source>
</evidence>
<evidence type="ECO:0000313" key="1">
    <source>
        <dbReference type="EMBL" id="SBW21069.1"/>
    </source>
</evidence>
<keyword evidence="2" id="KW-1185">Reference proteome</keyword>
<organism evidence="1 2">
    <name type="scientific">Candidatus Protofrankia californiensis</name>
    <dbReference type="NCBI Taxonomy" id="1839754"/>
    <lineage>
        <taxon>Bacteria</taxon>
        <taxon>Bacillati</taxon>
        <taxon>Actinomycetota</taxon>
        <taxon>Actinomycetes</taxon>
        <taxon>Frankiales</taxon>
        <taxon>Frankiaceae</taxon>
        <taxon>Protofrankia</taxon>
    </lineage>
</organism>
<proteinExistence type="predicted"/>
<protein>
    <submittedName>
        <fullName evidence="1">Uncharacterized protein</fullName>
    </submittedName>
</protein>
<name>A0A1C3NWL7_9ACTN</name>
<reference evidence="2" key="1">
    <citation type="submission" date="2016-02" db="EMBL/GenBank/DDBJ databases">
        <authorList>
            <person name="Wibberg D."/>
        </authorList>
    </citation>
    <scope>NUCLEOTIDE SEQUENCE [LARGE SCALE GENOMIC DNA]</scope>
</reference>